<feature type="compositionally biased region" description="Basic and acidic residues" evidence="6">
    <location>
        <begin position="533"/>
        <end position="543"/>
    </location>
</feature>
<dbReference type="InterPro" id="IPR003604">
    <property type="entry name" value="Matrin/U1-like-C_Znf_C2H2"/>
</dbReference>
<dbReference type="PROSITE" id="PS50076">
    <property type="entry name" value="DNAJ_2"/>
    <property type="match status" value="1"/>
</dbReference>
<evidence type="ECO:0000313" key="10">
    <source>
        <dbReference type="Proteomes" id="UP000007014"/>
    </source>
</evidence>
<keyword evidence="3" id="KW-0862">Zinc</keyword>
<dbReference type="SUPFAM" id="SSF46565">
    <property type="entry name" value="Chaperone J-domain"/>
    <property type="match status" value="1"/>
</dbReference>
<evidence type="ECO:0000256" key="5">
    <source>
        <dbReference type="SAM" id="Coils"/>
    </source>
</evidence>
<keyword evidence="2 4" id="KW-0863">Zinc-finger</keyword>
<accession>M1VJF8</accession>
<dbReference type="PRINTS" id="PR00625">
    <property type="entry name" value="JDOMAIN"/>
</dbReference>
<dbReference type="Pfam" id="PF21884">
    <property type="entry name" value="ZUO1-like_ZHD"/>
    <property type="match status" value="1"/>
</dbReference>
<dbReference type="CDD" id="cd06257">
    <property type="entry name" value="DnaJ"/>
    <property type="match status" value="1"/>
</dbReference>
<dbReference type="GO" id="GO:0005737">
    <property type="term" value="C:cytoplasm"/>
    <property type="evidence" value="ECO:0007669"/>
    <property type="project" value="TreeGrafter"/>
</dbReference>
<keyword evidence="1" id="KW-0479">Metal-binding</keyword>
<dbReference type="PROSITE" id="PS00028">
    <property type="entry name" value="ZINC_FINGER_C2H2_1"/>
    <property type="match status" value="1"/>
</dbReference>
<feature type="compositionally biased region" description="Basic residues" evidence="6">
    <location>
        <begin position="544"/>
        <end position="559"/>
    </location>
</feature>
<dbReference type="InterPro" id="IPR054076">
    <property type="entry name" value="ZUO1-like_ZHD"/>
</dbReference>
<feature type="region of interest" description="Disordered" evidence="6">
    <location>
        <begin position="98"/>
        <end position="118"/>
    </location>
</feature>
<feature type="compositionally biased region" description="Acidic residues" evidence="6">
    <location>
        <begin position="468"/>
        <end position="478"/>
    </location>
</feature>
<reference evidence="9 10" key="2">
    <citation type="journal article" date="2007" name="BMC Biol.">
        <title>A 100%-complete sequence reveals unusually simple genomic features in the hot-spring red alga Cyanidioschyzon merolae.</title>
        <authorList>
            <person name="Nozaki H."/>
            <person name="Takano H."/>
            <person name="Misumi O."/>
            <person name="Terasawa K."/>
            <person name="Matsuzaki M."/>
            <person name="Maruyama S."/>
            <person name="Nishida K."/>
            <person name="Yagisawa F."/>
            <person name="Yoshida Y."/>
            <person name="Fujiwara T."/>
            <person name="Takio S."/>
            <person name="Tamura K."/>
            <person name="Chung S.J."/>
            <person name="Nakamura S."/>
            <person name="Kuroiwa H."/>
            <person name="Tanaka K."/>
            <person name="Sato N."/>
            <person name="Kuroiwa T."/>
        </authorList>
    </citation>
    <scope>NUCLEOTIDE SEQUENCE [LARGE SCALE GENOMIC DNA]</scope>
    <source>
        <strain evidence="9 10">10D</strain>
    </source>
</reference>
<evidence type="ECO:0000256" key="2">
    <source>
        <dbReference type="ARBA" id="ARBA00022771"/>
    </source>
</evidence>
<dbReference type="GO" id="GO:0008270">
    <property type="term" value="F:zinc ion binding"/>
    <property type="evidence" value="ECO:0007669"/>
    <property type="project" value="UniProtKB-KW"/>
</dbReference>
<dbReference type="InterPro" id="IPR018253">
    <property type="entry name" value="DnaJ_domain_CS"/>
</dbReference>
<feature type="compositionally biased region" description="Basic and acidic residues" evidence="6">
    <location>
        <begin position="487"/>
        <end position="507"/>
    </location>
</feature>
<dbReference type="Gramene" id="CMO059CT">
    <property type="protein sequence ID" value="CMO059CT"/>
    <property type="gene ID" value="CMO059C"/>
</dbReference>
<dbReference type="HOGENOM" id="CLU_009539_2_1_1"/>
<dbReference type="OMA" id="DTCGEEF"/>
<dbReference type="SMART" id="SM00271">
    <property type="entry name" value="DnaJ"/>
    <property type="match status" value="1"/>
</dbReference>
<gene>
    <name evidence="9" type="ORF">CYME_CMO059C</name>
</gene>
<dbReference type="Pfam" id="PF12171">
    <property type="entry name" value="zf-C2H2_jaz"/>
    <property type="match status" value="1"/>
</dbReference>
<dbReference type="Gene3D" id="1.10.287.110">
    <property type="entry name" value="DnaJ domain"/>
    <property type="match status" value="1"/>
</dbReference>
<dbReference type="SUPFAM" id="SSF57667">
    <property type="entry name" value="beta-beta-alpha zinc fingers"/>
    <property type="match status" value="1"/>
</dbReference>
<feature type="compositionally biased region" description="Low complexity" evidence="6">
    <location>
        <begin position="447"/>
        <end position="459"/>
    </location>
</feature>
<evidence type="ECO:0000256" key="6">
    <source>
        <dbReference type="SAM" id="MobiDB-lite"/>
    </source>
</evidence>
<dbReference type="KEGG" id="cme:CYME_CMO059C"/>
<dbReference type="InterPro" id="IPR051964">
    <property type="entry name" value="Chaperone_stress_response"/>
</dbReference>
<dbReference type="InterPro" id="IPR022755">
    <property type="entry name" value="Znf_C2H2_jaz"/>
</dbReference>
<dbReference type="GeneID" id="16995537"/>
<dbReference type="InterPro" id="IPR036869">
    <property type="entry name" value="J_dom_sf"/>
</dbReference>
<feature type="region of interest" description="Disordered" evidence="6">
    <location>
        <begin position="533"/>
        <end position="559"/>
    </location>
</feature>
<evidence type="ECO:0000256" key="4">
    <source>
        <dbReference type="PROSITE-ProRule" id="PRU00042"/>
    </source>
</evidence>
<evidence type="ECO:0000259" key="8">
    <source>
        <dbReference type="PROSITE" id="PS50157"/>
    </source>
</evidence>
<dbReference type="PANTHER" id="PTHR44029:SF1">
    <property type="entry name" value="DNAJ HOMOLOG SUBFAMILY C MEMBER 21"/>
    <property type="match status" value="1"/>
</dbReference>
<dbReference type="PROSITE" id="PS50157">
    <property type="entry name" value="ZINC_FINGER_C2H2_2"/>
    <property type="match status" value="1"/>
</dbReference>
<dbReference type="PANTHER" id="PTHR44029">
    <property type="entry name" value="DNAJ HOMOLOG SUBFAMILY C MEMBER 21"/>
    <property type="match status" value="1"/>
</dbReference>
<organism evidence="9 10">
    <name type="scientific">Cyanidioschyzon merolae (strain NIES-3377 / 10D)</name>
    <name type="common">Unicellular red alga</name>
    <dbReference type="NCBI Taxonomy" id="280699"/>
    <lineage>
        <taxon>Eukaryota</taxon>
        <taxon>Rhodophyta</taxon>
        <taxon>Bangiophyceae</taxon>
        <taxon>Cyanidiales</taxon>
        <taxon>Cyanidiaceae</taxon>
        <taxon>Cyanidioschyzon</taxon>
    </lineage>
</organism>
<dbReference type="Pfam" id="PF00226">
    <property type="entry name" value="DnaJ"/>
    <property type="match status" value="1"/>
</dbReference>
<dbReference type="AlphaFoldDB" id="M1VJF8"/>
<evidence type="ECO:0000259" key="7">
    <source>
        <dbReference type="PROSITE" id="PS50076"/>
    </source>
</evidence>
<dbReference type="STRING" id="280699.M1VJF8"/>
<feature type="domain" description="J" evidence="7">
    <location>
        <begin position="26"/>
        <end position="92"/>
    </location>
</feature>
<dbReference type="PROSITE" id="PS00636">
    <property type="entry name" value="DNAJ_1"/>
    <property type="match status" value="1"/>
</dbReference>
<dbReference type="InterPro" id="IPR013087">
    <property type="entry name" value="Znf_C2H2_type"/>
</dbReference>
<evidence type="ECO:0000256" key="3">
    <source>
        <dbReference type="ARBA" id="ARBA00022833"/>
    </source>
</evidence>
<feature type="domain" description="C2H2-type" evidence="8">
    <location>
        <begin position="583"/>
        <end position="611"/>
    </location>
</feature>
<dbReference type="EMBL" id="AP006497">
    <property type="protein sequence ID" value="BAM81443.1"/>
    <property type="molecule type" value="Genomic_DNA"/>
</dbReference>
<evidence type="ECO:0000256" key="1">
    <source>
        <dbReference type="ARBA" id="ARBA00022723"/>
    </source>
</evidence>
<sequence>MRFFWWGSNNDQGQTPKAAQTFVMRCHYEVLGVPRDATAEEITRAFRRAALRLHPDKNPDRPEEAAEAFKELRRAYEVLSDPHERKWYDDHREDILRGRDPLEATQAPGTDTGAASRTERTVNRATELNIYEYFRSSAYNGYEDGERGFYHVYGAAFEQLAREEVAAGGAQPPPFGSATADWPSVRRFYNFWENFVSAKTFAFADSWNPSEAPNREIRRAIERDNRRERERARREFQALVRELVAFVKKRDRRVLKHKEEEARKEAEKLERQVQEREQWERLRSLHAARLAAQLEEDIPNLEELLEHLEYAGISEEAPDVNQPHGASDAVQPTIEGVQCLACKKYFKTFAQWENHEHSKKHRDCVRRFRKDLCLAKGEEVQVFRIMGQVEATGDEDHVYDVVNGDAHPNETMRQRASSERQKKLPDGDGSLCEGQCSEDEQAGVRPASSVEASSESEQSVSRRHHADDDDDDEIEDDLAVPVGTRNAHSESDPKSATKEAERTRSMQDAHMNGKSTNAGRDIEAGTHAAAHTDELRALGDRERSRPHRRRAETAKDRRRRRHLAAATAAQNAGAAAAGAPAAYKCQTCSELFTSRNALFRHIREQNHAQYR</sequence>
<dbReference type="InterPro" id="IPR001623">
    <property type="entry name" value="DnaJ_domain"/>
</dbReference>
<dbReference type="GO" id="GO:0003676">
    <property type="term" value="F:nucleic acid binding"/>
    <property type="evidence" value="ECO:0007669"/>
    <property type="project" value="InterPro"/>
</dbReference>
<dbReference type="Proteomes" id="UP000007014">
    <property type="component" value="Chromosome 15"/>
</dbReference>
<dbReference type="OrthoDB" id="5894at2759"/>
<protein>
    <submittedName>
        <fullName evidence="9">Uncharacterized protein</fullName>
    </submittedName>
</protein>
<feature type="coiled-coil region" evidence="5">
    <location>
        <begin position="222"/>
        <end position="311"/>
    </location>
</feature>
<dbReference type="SMART" id="SM00355">
    <property type="entry name" value="ZnF_C2H2"/>
    <property type="match status" value="2"/>
</dbReference>
<name>M1VJF8_CYAM1</name>
<evidence type="ECO:0000313" key="9">
    <source>
        <dbReference type="EMBL" id="BAM81443.1"/>
    </source>
</evidence>
<feature type="compositionally biased region" description="Basic and acidic residues" evidence="6">
    <location>
        <begin position="407"/>
        <end position="426"/>
    </location>
</feature>
<keyword evidence="5" id="KW-0175">Coiled coil</keyword>
<dbReference type="InterPro" id="IPR036236">
    <property type="entry name" value="Znf_C2H2_sf"/>
</dbReference>
<reference evidence="9 10" key="1">
    <citation type="journal article" date="2004" name="Nature">
        <title>Genome sequence of the ultrasmall unicellular red alga Cyanidioschyzon merolae 10D.</title>
        <authorList>
            <person name="Matsuzaki M."/>
            <person name="Misumi O."/>
            <person name="Shin-i T."/>
            <person name="Maruyama S."/>
            <person name="Takahara M."/>
            <person name="Miyagishima S."/>
            <person name="Mori T."/>
            <person name="Nishida K."/>
            <person name="Yagisawa F."/>
            <person name="Nishida K."/>
            <person name="Yoshida Y."/>
            <person name="Nishimura Y."/>
            <person name="Nakao S."/>
            <person name="Kobayashi T."/>
            <person name="Momoyama Y."/>
            <person name="Higashiyama T."/>
            <person name="Minoda A."/>
            <person name="Sano M."/>
            <person name="Nomoto H."/>
            <person name="Oishi K."/>
            <person name="Hayashi H."/>
            <person name="Ohta F."/>
            <person name="Nishizaka S."/>
            <person name="Haga S."/>
            <person name="Miura S."/>
            <person name="Morishita T."/>
            <person name="Kabeya Y."/>
            <person name="Terasawa K."/>
            <person name="Suzuki Y."/>
            <person name="Ishii Y."/>
            <person name="Asakawa S."/>
            <person name="Takano H."/>
            <person name="Ohta N."/>
            <person name="Kuroiwa H."/>
            <person name="Tanaka K."/>
            <person name="Shimizu N."/>
            <person name="Sugano S."/>
            <person name="Sato N."/>
            <person name="Nozaki H."/>
            <person name="Ogasawara N."/>
            <person name="Kohara Y."/>
            <person name="Kuroiwa T."/>
        </authorList>
    </citation>
    <scope>NUCLEOTIDE SEQUENCE [LARGE SCALE GENOMIC DNA]</scope>
    <source>
        <strain evidence="9 10">10D</strain>
    </source>
</reference>
<feature type="region of interest" description="Disordered" evidence="6">
    <location>
        <begin position="403"/>
        <end position="520"/>
    </location>
</feature>
<dbReference type="Gene3D" id="3.30.160.60">
    <property type="entry name" value="Classic Zinc Finger"/>
    <property type="match status" value="1"/>
</dbReference>
<dbReference type="RefSeq" id="XP_005537479.1">
    <property type="nucleotide sequence ID" value="XM_005537422.1"/>
</dbReference>
<dbReference type="SMART" id="SM00451">
    <property type="entry name" value="ZnF_U1"/>
    <property type="match status" value="1"/>
</dbReference>
<proteinExistence type="predicted"/>
<dbReference type="eggNOG" id="KOG0717">
    <property type="taxonomic scope" value="Eukaryota"/>
</dbReference>
<keyword evidence="10" id="KW-1185">Reference proteome</keyword>